<feature type="region of interest" description="Disordered" evidence="1">
    <location>
        <begin position="113"/>
        <end position="144"/>
    </location>
</feature>
<keyword evidence="4" id="KW-1185">Reference proteome</keyword>
<keyword evidence="2" id="KW-0812">Transmembrane</keyword>
<dbReference type="InterPro" id="IPR021836">
    <property type="entry name" value="DUF3429"/>
</dbReference>
<protein>
    <submittedName>
        <fullName evidence="3">Uncharacterized protein</fullName>
    </submittedName>
</protein>
<comment type="caution">
    <text evidence="3">The sequence shown here is derived from an EMBL/GenBank/DDBJ whole genome shotgun (WGS) entry which is preliminary data.</text>
</comment>
<name>A0AA38JEB4_9AGAR</name>
<keyword evidence="2" id="KW-0472">Membrane</keyword>
<dbReference type="Proteomes" id="UP001176059">
    <property type="component" value="Unassembled WGS sequence"/>
</dbReference>
<dbReference type="EMBL" id="JANVFO010000018">
    <property type="protein sequence ID" value="KAJ3733299.1"/>
    <property type="molecule type" value="Genomic_DNA"/>
</dbReference>
<evidence type="ECO:0000256" key="2">
    <source>
        <dbReference type="SAM" id="Phobius"/>
    </source>
</evidence>
<feature type="transmembrane region" description="Helical" evidence="2">
    <location>
        <begin position="35"/>
        <end position="56"/>
    </location>
</feature>
<accession>A0AA38JEB4</accession>
<dbReference type="Pfam" id="PF11911">
    <property type="entry name" value="DUF3429"/>
    <property type="match status" value="1"/>
</dbReference>
<keyword evidence="2" id="KW-1133">Transmembrane helix</keyword>
<dbReference type="PANTHER" id="PTHR15887:SF1">
    <property type="entry name" value="TRANSMEMBRANE PROTEIN 69"/>
    <property type="match status" value="1"/>
</dbReference>
<reference evidence="3" key="2">
    <citation type="journal article" date="2023" name="Proc. Natl. Acad. Sci. U.S.A.">
        <title>A global phylogenomic analysis of the shiitake genus Lentinula.</title>
        <authorList>
            <person name="Sierra-Patev S."/>
            <person name="Min B."/>
            <person name="Naranjo-Ortiz M."/>
            <person name="Looney B."/>
            <person name="Konkel Z."/>
            <person name="Slot J.C."/>
            <person name="Sakamoto Y."/>
            <person name="Steenwyk J.L."/>
            <person name="Rokas A."/>
            <person name="Carro J."/>
            <person name="Camarero S."/>
            <person name="Ferreira P."/>
            <person name="Molpeceres G."/>
            <person name="Ruiz-Duenas F.J."/>
            <person name="Serrano A."/>
            <person name="Henrissat B."/>
            <person name="Drula E."/>
            <person name="Hughes K.W."/>
            <person name="Mata J.L."/>
            <person name="Ishikawa N.K."/>
            <person name="Vargas-Isla R."/>
            <person name="Ushijima S."/>
            <person name="Smith C.A."/>
            <person name="Donoghue J."/>
            <person name="Ahrendt S."/>
            <person name="Andreopoulos W."/>
            <person name="He G."/>
            <person name="LaButti K."/>
            <person name="Lipzen A."/>
            <person name="Ng V."/>
            <person name="Riley R."/>
            <person name="Sandor L."/>
            <person name="Barry K."/>
            <person name="Martinez A.T."/>
            <person name="Xiao Y."/>
            <person name="Gibbons J.G."/>
            <person name="Terashima K."/>
            <person name="Grigoriev I.V."/>
            <person name="Hibbett D."/>
        </authorList>
    </citation>
    <scope>NUCLEOTIDE SEQUENCE</scope>
    <source>
        <strain evidence="3">ET3784</strain>
    </source>
</reference>
<evidence type="ECO:0000313" key="3">
    <source>
        <dbReference type="EMBL" id="KAJ3733299.1"/>
    </source>
</evidence>
<sequence length="144" mass="16175">MTALLVQWVGFTGLWWADATVSGMGWTPAWYSQYRFYLSILVGTCIIGSLAGTSYYGPVAGHGFLSHDLELTRKMRKNLKDEREGTVSAVVQALPAEQSSGAYVMLKKRDLTKEKQEQQEKQREQAAKQEALEIKISQKDAKRS</sequence>
<dbReference type="AlphaFoldDB" id="A0AA38JEB4"/>
<organism evidence="3 4">
    <name type="scientific">Lentinula guzmanii</name>
    <dbReference type="NCBI Taxonomy" id="2804957"/>
    <lineage>
        <taxon>Eukaryota</taxon>
        <taxon>Fungi</taxon>
        <taxon>Dikarya</taxon>
        <taxon>Basidiomycota</taxon>
        <taxon>Agaricomycotina</taxon>
        <taxon>Agaricomycetes</taxon>
        <taxon>Agaricomycetidae</taxon>
        <taxon>Agaricales</taxon>
        <taxon>Marasmiineae</taxon>
        <taxon>Omphalotaceae</taxon>
        <taxon>Lentinula</taxon>
    </lineage>
</organism>
<proteinExistence type="predicted"/>
<reference evidence="3" key="1">
    <citation type="submission" date="2022-08" db="EMBL/GenBank/DDBJ databases">
        <authorList>
            <consortium name="DOE Joint Genome Institute"/>
            <person name="Min B."/>
            <person name="Sierra-Patev S."/>
            <person name="Naranjo-Ortiz M."/>
            <person name="Looney B."/>
            <person name="Konkel Z."/>
            <person name="Slot J.C."/>
            <person name="Sakamoto Y."/>
            <person name="Steenwyk J.L."/>
            <person name="Rokas A."/>
            <person name="Carro J."/>
            <person name="Camarero S."/>
            <person name="Ferreira P."/>
            <person name="Molpeceres G."/>
            <person name="Ruiz-duenas F.J."/>
            <person name="Serrano A."/>
            <person name="Henrissat B."/>
            <person name="Drula E."/>
            <person name="Hughes K.W."/>
            <person name="Mata J.L."/>
            <person name="Ishikawa N.K."/>
            <person name="Vargas-Isla R."/>
            <person name="Ushijima S."/>
            <person name="Smith C.A."/>
            <person name="Ahrendt S."/>
            <person name="Andreopoulos W."/>
            <person name="He G."/>
            <person name="LaButti K."/>
            <person name="Lipzen A."/>
            <person name="Ng V."/>
            <person name="Riley R."/>
            <person name="Sandor L."/>
            <person name="Barry K."/>
            <person name="Martinez A.T."/>
            <person name="Xiao Y."/>
            <person name="Gibbons J.G."/>
            <person name="Terashima K."/>
            <person name="Hibbett D.S."/>
            <person name="Grigoriev I.V."/>
        </authorList>
    </citation>
    <scope>NUCLEOTIDE SEQUENCE</scope>
    <source>
        <strain evidence="3">ET3784</strain>
    </source>
</reference>
<evidence type="ECO:0000256" key="1">
    <source>
        <dbReference type="SAM" id="MobiDB-lite"/>
    </source>
</evidence>
<dbReference type="PANTHER" id="PTHR15887">
    <property type="entry name" value="TRANSMEMBRANE PROTEIN 69"/>
    <property type="match status" value="1"/>
</dbReference>
<evidence type="ECO:0000313" key="4">
    <source>
        <dbReference type="Proteomes" id="UP001176059"/>
    </source>
</evidence>
<gene>
    <name evidence="3" type="ORF">DFJ43DRAFT_223574</name>
</gene>